<dbReference type="SMART" id="SM00642">
    <property type="entry name" value="Aamy"/>
    <property type="match status" value="1"/>
</dbReference>
<proteinExistence type="inferred from homology"/>
<keyword evidence="2 3" id="KW-0732">Signal</keyword>
<protein>
    <submittedName>
        <fullName evidence="5">Por secretion system C-terminal sorting domain-containing protein</fullName>
    </submittedName>
</protein>
<dbReference type="InterPro" id="IPR026444">
    <property type="entry name" value="Secre_tail"/>
</dbReference>
<feature type="domain" description="Glycosyl hydrolase family 13 catalytic" evidence="4">
    <location>
        <begin position="375"/>
        <end position="739"/>
    </location>
</feature>
<dbReference type="InterPro" id="IPR004193">
    <property type="entry name" value="Glyco_hydro_13_N"/>
</dbReference>
<dbReference type="InterPro" id="IPR017853">
    <property type="entry name" value="GH"/>
</dbReference>
<comment type="similarity">
    <text evidence="1">Belongs to the glycosyl hydrolase 13 family.</text>
</comment>
<dbReference type="AlphaFoldDB" id="A0A1I6S5B9"/>
<dbReference type="Pfam" id="PF00128">
    <property type="entry name" value="Alpha-amylase"/>
    <property type="match status" value="1"/>
</dbReference>
<dbReference type="SUPFAM" id="SSF81296">
    <property type="entry name" value="E set domains"/>
    <property type="match status" value="1"/>
</dbReference>
<dbReference type="STRING" id="593133.SAMN04488006_2819"/>
<dbReference type="NCBIfam" id="TIGR04183">
    <property type="entry name" value="Por_Secre_tail"/>
    <property type="match status" value="1"/>
</dbReference>
<gene>
    <name evidence="5" type="ORF">SAMN04488006_2819</name>
</gene>
<dbReference type="SUPFAM" id="SSF103647">
    <property type="entry name" value="TSP type-3 repeat"/>
    <property type="match status" value="1"/>
</dbReference>
<reference evidence="6" key="1">
    <citation type="submission" date="2016-10" db="EMBL/GenBank/DDBJ databases">
        <authorList>
            <person name="Varghese N."/>
            <person name="Submissions S."/>
        </authorList>
    </citation>
    <scope>NUCLEOTIDE SEQUENCE [LARGE SCALE GENOMIC DNA]</scope>
    <source>
        <strain evidence="6">DSM 24450</strain>
    </source>
</reference>
<dbReference type="GO" id="GO:0005509">
    <property type="term" value="F:calcium ion binding"/>
    <property type="evidence" value="ECO:0007669"/>
    <property type="project" value="InterPro"/>
</dbReference>
<dbReference type="OrthoDB" id="9761875at2"/>
<feature type="signal peptide" evidence="3">
    <location>
        <begin position="1"/>
        <end position="17"/>
    </location>
</feature>
<evidence type="ECO:0000256" key="3">
    <source>
        <dbReference type="SAM" id="SignalP"/>
    </source>
</evidence>
<dbReference type="Gene3D" id="2.60.40.10">
    <property type="entry name" value="Immunoglobulins"/>
    <property type="match status" value="2"/>
</dbReference>
<dbReference type="InterPro" id="IPR028974">
    <property type="entry name" value="TSP_type-3_rpt"/>
</dbReference>
<sequence>MKIRLLLLLIIPYITFSQVTTTPSIPITTSSIKLTLNTTGTELEGITGDIYAHTGVTIDNTRWQNVIAEWGVNTPKAKLTKSTTNSNIYTIDITPDVYSFYNVESSKKITEICVVFRSADGTKQTRPDIFIPLYEAGLNVAFTSPSNGSVFNLNSVTTISAESSIDANLEIFVNGVSKKTIANSKTISTPYTFLSSGNYTLKVKATSATETKETEISVYVKSPTQVAAIPANAKKGVNINNDNTVTFVLEAPNKNSVLLIGDFNNWENNTQYQLKKDTSNPDLFWITLNNLDPNTEYAYQYLVDYTIKIADPYSEKILDPWTDQYIKSGNYPNLKAYPTNLTTGYVSTFLINEPIYSWNVSNFIKPSQNNLIIYELHLRDFTESDSYNEALTKLDYLKNLGINAIELMPINEFEGADSWGYNPALYMALDKAYGTKNDFKKFVDACHERGIAVLADVVFNHSYGQSPLLQMYWDAANNKPAADNPWYNQNHNLVDNTNAHWGYDFNHESTYTKNFFKDVLSYWMNEYKIDGFRFDFTKGFSNTLYYGADNWASAYDPSRIAILKNYASHVWSNNPTNKPYVIFEHLSENSEEKELANFGIMLWGNLNHNYNQNTMGFSSDADINWISYKQRGWNLPNLVGYMESHDEERLMYKNLQYGNSNATYNVKDLNTALSRQELAGLFFFTIPGPKMIWQFGELGYDVSINDPGRVDRKPIRWEYFDNSNRKQIYNTWATLNEFKKQQPVFNTTDFTLNVGSLTKTILLKHSSTDVVIVGNFDIVSKTIIAQFSKTGTWYEYFTGEEKNIVNTSTSITLNPGEYKMYSSVKLLDPRGGTANDDSDGDGIVDTKDLCPNTPLGSQVNATGCPIFSLPASNFTVTAISETCPNKNNGQLKITAQETYPYVASINGTAYNFTNNSLTVNNLQPATYNVCITVTGKTYEQCYIVKIDPGKTVSAKTSVAASKVEITMEQGTAPFNVFVNNQQVLQTSAPSFSVSIKQGDLLQVKTAVDCEGVFSKSINLLENIVAYPNPTNGQFEITLPTTEKEITIGLYNTYGQLLSKQTYPIISGKVQLSIDNKPAGLYLAKVYLDNPITLKIVKK</sequence>
<dbReference type="PANTHER" id="PTHR43002">
    <property type="entry name" value="GLYCOGEN DEBRANCHING ENZYME"/>
    <property type="match status" value="1"/>
</dbReference>
<dbReference type="RefSeq" id="WP_090228533.1">
    <property type="nucleotide sequence ID" value="NZ_FOZP01000007.1"/>
</dbReference>
<dbReference type="Pfam" id="PF02922">
    <property type="entry name" value="CBM_48"/>
    <property type="match status" value="1"/>
</dbReference>
<dbReference type="SUPFAM" id="SSF51445">
    <property type="entry name" value="(Trans)glycosidases"/>
    <property type="match status" value="1"/>
</dbReference>
<dbReference type="Proteomes" id="UP000199312">
    <property type="component" value="Unassembled WGS sequence"/>
</dbReference>
<evidence type="ECO:0000259" key="4">
    <source>
        <dbReference type="SMART" id="SM00642"/>
    </source>
</evidence>
<evidence type="ECO:0000313" key="6">
    <source>
        <dbReference type="Proteomes" id="UP000199312"/>
    </source>
</evidence>
<evidence type="ECO:0000256" key="2">
    <source>
        <dbReference type="ARBA" id="ARBA00022729"/>
    </source>
</evidence>
<evidence type="ECO:0000256" key="1">
    <source>
        <dbReference type="ARBA" id="ARBA00008061"/>
    </source>
</evidence>
<dbReference type="Pfam" id="PF18962">
    <property type="entry name" value="Por_Secre_tail"/>
    <property type="match status" value="1"/>
</dbReference>
<dbReference type="InterPro" id="IPR006047">
    <property type="entry name" value="GH13_cat_dom"/>
</dbReference>
<feature type="chain" id="PRO_5011659540" evidence="3">
    <location>
        <begin position="18"/>
        <end position="1098"/>
    </location>
</feature>
<dbReference type="EMBL" id="FOZP01000007">
    <property type="protein sequence ID" value="SFS72147.1"/>
    <property type="molecule type" value="Genomic_DNA"/>
</dbReference>
<dbReference type="CDD" id="cd11350">
    <property type="entry name" value="AmyAc_4"/>
    <property type="match status" value="1"/>
</dbReference>
<dbReference type="GO" id="GO:0005975">
    <property type="term" value="P:carbohydrate metabolic process"/>
    <property type="evidence" value="ECO:0007669"/>
    <property type="project" value="InterPro"/>
</dbReference>
<dbReference type="InterPro" id="IPR013783">
    <property type="entry name" value="Ig-like_fold"/>
</dbReference>
<dbReference type="Gene3D" id="3.20.20.80">
    <property type="entry name" value="Glycosidases"/>
    <property type="match status" value="1"/>
</dbReference>
<dbReference type="GO" id="GO:0004553">
    <property type="term" value="F:hydrolase activity, hydrolyzing O-glycosyl compounds"/>
    <property type="evidence" value="ECO:0007669"/>
    <property type="project" value="InterPro"/>
</dbReference>
<evidence type="ECO:0000313" key="5">
    <source>
        <dbReference type="EMBL" id="SFS72147.1"/>
    </source>
</evidence>
<dbReference type="InterPro" id="IPR014756">
    <property type="entry name" value="Ig_E-set"/>
</dbReference>
<accession>A0A1I6S5B9</accession>
<keyword evidence="6" id="KW-1185">Reference proteome</keyword>
<name>A0A1I6S5B9_9FLAO</name>
<organism evidence="5 6">
    <name type="scientific">Lutibacter maritimus</name>
    <dbReference type="NCBI Taxonomy" id="593133"/>
    <lineage>
        <taxon>Bacteria</taxon>
        <taxon>Pseudomonadati</taxon>
        <taxon>Bacteroidota</taxon>
        <taxon>Flavobacteriia</taxon>
        <taxon>Flavobacteriales</taxon>
        <taxon>Flavobacteriaceae</taxon>
        <taxon>Lutibacter</taxon>
    </lineage>
</organism>